<proteinExistence type="predicted"/>
<dbReference type="EMBL" id="JAHWGI010001416">
    <property type="protein sequence ID" value="KAK3931031.1"/>
    <property type="molecule type" value="Genomic_DNA"/>
</dbReference>
<dbReference type="Pfam" id="PF05699">
    <property type="entry name" value="Dimer_Tnp_hAT"/>
    <property type="match status" value="1"/>
</dbReference>
<dbReference type="Proteomes" id="UP001219518">
    <property type="component" value="Unassembled WGS sequence"/>
</dbReference>
<feature type="region of interest" description="Disordered" evidence="1">
    <location>
        <begin position="1"/>
        <end position="49"/>
    </location>
</feature>
<evidence type="ECO:0000256" key="1">
    <source>
        <dbReference type="SAM" id="MobiDB-lite"/>
    </source>
</evidence>
<dbReference type="AlphaFoldDB" id="A0AAE1I196"/>
<evidence type="ECO:0000313" key="4">
    <source>
        <dbReference type="Proteomes" id="UP001219518"/>
    </source>
</evidence>
<accession>A0AAE1I196</accession>
<feature type="compositionally biased region" description="Acidic residues" evidence="1">
    <location>
        <begin position="1"/>
        <end position="14"/>
    </location>
</feature>
<keyword evidence="4" id="KW-1185">Reference proteome</keyword>
<sequence>MESESDPDDPEVQENETRKRKKCGTPEKKKRMRGDSASKQEHRDQRYRKEWEADSRFRSWIAPVRGKATRALCKLCDKEINAEISVLKRHAESVSHVKQNKAIGAESGQRTLFQCAARDPAAVKLETQIKEAEIRKCAFLAENNIAIRAVEPMVATDKRCYPDSNIAQGIRLGRTKATKVIVNVIGKSHQADLADKLQHNKFSVIIDESTDIGTIKSMAVCVRFHNGKKFCTKFWKLVQVFSSTDADAANEGATARRLFGLLVQSFNEENVPMDNFVGFASDGCNTMFGTNNSVASRLQESYKGVIVNKCLCHSLHLCASEACKELPRCIEDLARNIYGIFKNSSKRQAEYAEFQEFYHTDPHKILRPSQTRWLSLQSVVNRILEQWDPLKAYFQLKALDARVIAATNVLNYMNDPTTKQYYHFLQWALPRFVDLNELFQSDRPLITIVHKKMCAAYKDLLLAFMDRAHVERTPLDQINPLDTSKHIPMSNIYLGVKVLKGFSEPPISNHPDKVNMEKCFRDRCKAFLVKGCTEMRQRFDFNSNSPFARMACLSPAEAMSRTKEPTLLHLIETVPRICDPNDLDRVQQLDDQWQLLDKREFADGMKEMEVDDFWITVRDYTDLDGKQIFKELGTFALHVLSLPHSNAACERCFSKINLIKTKIRNRMMTETLNGLLLASQCAKDGGGSDKFVVTQAMLAAMTAENLKPKKKPPAERPRGIADLDVVEEVDVDEVLMEEEFDVTFG</sequence>
<name>A0AAE1I196_9NEOP</name>
<evidence type="ECO:0000259" key="2">
    <source>
        <dbReference type="Pfam" id="PF05699"/>
    </source>
</evidence>
<dbReference type="InterPro" id="IPR012337">
    <property type="entry name" value="RNaseH-like_sf"/>
</dbReference>
<dbReference type="InterPro" id="IPR008906">
    <property type="entry name" value="HATC_C_dom"/>
</dbReference>
<comment type="caution">
    <text evidence="3">The sequence shown here is derived from an EMBL/GenBank/DDBJ whole genome shotgun (WGS) entry which is preliminary data.</text>
</comment>
<organism evidence="3 4">
    <name type="scientific">Frankliniella fusca</name>
    <dbReference type="NCBI Taxonomy" id="407009"/>
    <lineage>
        <taxon>Eukaryota</taxon>
        <taxon>Metazoa</taxon>
        <taxon>Ecdysozoa</taxon>
        <taxon>Arthropoda</taxon>
        <taxon>Hexapoda</taxon>
        <taxon>Insecta</taxon>
        <taxon>Pterygota</taxon>
        <taxon>Neoptera</taxon>
        <taxon>Paraneoptera</taxon>
        <taxon>Thysanoptera</taxon>
        <taxon>Terebrantia</taxon>
        <taxon>Thripoidea</taxon>
        <taxon>Thripidae</taxon>
        <taxon>Frankliniella</taxon>
    </lineage>
</organism>
<feature type="compositionally biased region" description="Basic and acidic residues" evidence="1">
    <location>
        <begin position="33"/>
        <end position="49"/>
    </location>
</feature>
<reference evidence="3" key="2">
    <citation type="journal article" date="2023" name="BMC Genomics">
        <title>Pest status, molecular evolution, and epigenetic factors derived from the genome assembly of Frankliniella fusca, a thysanopteran phytovirus vector.</title>
        <authorList>
            <person name="Catto M.A."/>
            <person name="Labadie P.E."/>
            <person name="Jacobson A.L."/>
            <person name="Kennedy G.G."/>
            <person name="Srinivasan R."/>
            <person name="Hunt B.G."/>
        </authorList>
    </citation>
    <scope>NUCLEOTIDE SEQUENCE</scope>
    <source>
        <strain evidence="3">PL_HMW_Pooled</strain>
    </source>
</reference>
<dbReference type="PANTHER" id="PTHR37162:SF1">
    <property type="entry name" value="BED-TYPE DOMAIN-CONTAINING PROTEIN"/>
    <property type="match status" value="1"/>
</dbReference>
<reference evidence="3" key="1">
    <citation type="submission" date="2021-07" db="EMBL/GenBank/DDBJ databases">
        <authorList>
            <person name="Catto M.A."/>
            <person name="Jacobson A."/>
            <person name="Kennedy G."/>
            <person name="Labadie P."/>
            <person name="Hunt B.G."/>
            <person name="Srinivasan R."/>
        </authorList>
    </citation>
    <scope>NUCLEOTIDE SEQUENCE</scope>
    <source>
        <strain evidence="3">PL_HMW_Pooled</strain>
        <tissue evidence="3">Head</tissue>
    </source>
</reference>
<dbReference type="GO" id="GO:0046983">
    <property type="term" value="F:protein dimerization activity"/>
    <property type="evidence" value="ECO:0007669"/>
    <property type="project" value="InterPro"/>
</dbReference>
<dbReference type="PANTHER" id="PTHR37162">
    <property type="entry name" value="HAT FAMILY DIMERISATION DOMAINCONTAINING PROTEIN-RELATED"/>
    <property type="match status" value="1"/>
</dbReference>
<feature type="compositionally biased region" description="Basic residues" evidence="1">
    <location>
        <begin position="18"/>
        <end position="32"/>
    </location>
</feature>
<protein>
    <submittedName>
        <fullName evidence="3">Zinc finger protein 862</fullName>
    </submittedName>
</protein>
<dbReference type="SUPFAM" id="SSF53098">
    <property type="entry name" value="Ribonuclease H-like"/>
    <property type="match status" value="1"/>
</dbReference>
<feature type="domain" description="HAT C-terminal dimerisation" evidence="2">
    <location>
        <begin position="606"/>
        <end position="676"/>
    </location>
</feature>
<evidence type="ECO:0000313" key="3">
    <source>
        <dbReference type="EMBL" id="KAK3931031.1"/>
    </source>
</evidence>
<gene>
    <name evidence="3" type="ORF">KUF71_024943</name>
</gene>